<dbReference type="InterPro" id="IPR043726">
    <property type="entry name" value="LiaI-LiaF-like_TM1"/>
</dbReference>
<keyword evidence="2" id="KW-0472">Membrane</keyword>
<keyword evidence="5" id="KW-1185">Reference proteome</keyword>
<comment type="caution">
    <text evidence="4">The sequence shown here is derived from an EMBL/GenBank/DDBJ whole genome shotgun (WGS) entry which is preliminary data.</text>
</comment>
<dbReference type="Proteomes" id="UP000186102">
    <property type="component" value="Unassembled WGS sequence"/>
</dbReference>
<protein>
    <recommendedName>
        <fullName evidence="3">LiaI-LiaF-like transmembrane region domain-containing protein</fullName>
    </recommendedName>
</protein>
<feature type="transmembrane region" description="Helical" evidence="2">
    <location>
        <begin position="61"/>
        <end position="79"/>
    </location>
</feature>
<evidence type="ECO:0000256" key="2">
    <source>
        <dbReference type="SAM" id="Phobius"/>
    </source>
</evidence>
<keyword evidence="2" id="KW-1133">Transmembrane helix</keyword>
<keyword evidence="2" id="KW-0812">Transmembrane</keyword>
<gene>
    <name evidence="4" type="ORF">DSOL_3183</name>
</gene>
<reference evidence="4 5" key="1">
    <citation type="submission" date="2016-09" db="EMBL/GenBank/DDBJ databases">
        <title>Complete genome of Desulfosporosinus sp. OL.</title>
        <authorList>
            <person name="Mardanov A."/>
            <person name="Beletsky A."/>
            <person name="Panova A."/>
            <person name="Karnachuk O."/>
            <person name="Ravin N."/>
        </authorList>
    </citation>
    <scope>NUCLEOTIDE SEQUENCE [LARGE SCALE GENOMIC DNA]</scope>
    <source>
        <strain evidence="4 5">OL</strain>
    </source>
</reference>
<dbReference type="RefSeq" id="WP_075365705.1">
    <property type="nucleotide sequence ID" value="NZ_MLBF01000026.1"/>
</dbReference>
<proteinExistence type="predicted"/>
<evidence type="ECO:0000259" key="3">
    <source>
        <dbReference type="Pfam" id="PF18917"/>
    </source>
</evidence>
<dbReference type="AlphaFoldDB" id="A0A1Q8QSG1"/>
<evidence type="ECO:0000313" key="4">
    <source>
        <dbReference type="EMBL" id="OLN30240.1"/>
    </source>
</evidence>
<dbReference type="OrthoDB" id="1950287at2"/>
<organism evidence="4 5">
    <name type="scientific">Desulfosporosinus metallidurans</name>
    <dbReference type="NCBI Taxonomy" id="1888891"/>
    <lineage>
        <taxon>Bacteria</taxon>
        <taxon>Bacillati</taxon>
        <taxon>Bacillota</taxon>
        <taxon>Clostridia</taxon>
        <taxon>Eubacteriales</taxon>
        <taxon>Desulfitobacteriaceae</taxon>
        <taxon>Desulfosporosinus</taxon>
    </lineage>
</organism>
<accession>A0A1Q8QSG1</accession>
<dbReference type="STRING" id="1888891.DSOL_3183"/>
<evidence type="ECO:0000256" key="1">
    <source>
        <dbReference type="SAM" id="MobiDB-lite"/>
    </source>
</evidence>
<dbReference type="EMBL" id="MLBF01000026">
    <property type="protein sequence ID" value="OLN30240.1"/>
    <property type="molecule type" value="Genomic_DNA"/>
</dbReference>
<evidence type="ECO:0000313" key="5">
    <source>
        <dbReference type="Proteomes" id="UP000186102"/>
    </source>
</evidence>
<feature type="transmembrane region" description="Helical" evidence="2">
    <location>
        <begin position="33"/>
        <end position="54"/>
    </location>
</feature>
<feature type="domain" description="LiaI-LiaF-like transmembrane region" evidence="3">
    <location>
        <begin position="11"/>
        <end position="53"/>
    </location>
</feature>
<feature type="transmembrane region" description="Helical" evidence="2">
    <location>
        <begin position="7"/>
        <end position="27"/>
    </location>
</feature>
<feature type="region of interest" description="Disordered" evidence="1">
    <location>
        <begin position="136"/>
        <end position="161"/>
    </location>
</feature>
<sequence length="320" mass="34394">MRRTFDSVSRGLLLMALGVVFFLLNYGKLSWNFWLNVVELWPLILILAGIGLLFSRRIPFSTVLLVFLLSMVGYSLVVGDTPVPRQMNIPFNSGTTVTKPINVSLPSNVKKAQVNLNLGGSQIQIRALDPGNSERQLITGSYEGKNQGSGQGTNGSGVSTRLSGDTLNVTLSSPTWGRNANMSNQNDLELNLSTKVHYDFDITAGAIDGTVDLSRLPVDNLKIGTGASKFELQFGDMGVSTQGKIDSGASKLTLVVPENVGLKIRLNGVATSTNFMGSGLLLEDKTWVSSNFAQAKTKIDLEISTAAGSVQLERPNLSIQ</sequence>
<name>A0A1Q8QSG1_9FIRM</name>
<dbReference type="Pfam" id="PF18917">
    <property type="entry name" value="LiaI-LiaF-like_TM1"/>
    <property type="match status" value="1"/>
</dbReference>